<evidence type="ECO:0000313" key="2">
    <source>
        <dbReference type="EMBL" id="KAJ7965135.1"/>
    </source>
</evidence>
<feature type="signal peptide" evidence="1">
    <location>
        <begin position="1"/>
        <end position="18"/>
    </location>
</feature>
<evidence type="ECO:0000256" key="1">
    <source>
        <dbReference type="SAM" id="SignalP"/>
    </source>
</evidence>
<feature type="chain" id="PRO_5042108901" evidence="1">
    <location>
        <begin position="19"/>
        <end position="75"/>
    </location>
</feature>
<proteinExistence type="predicted"/>
<protein>
    <submittedName>
        <fullName evidence="2">Transmembrane protein</fullName>
    </submittedName>
</protein>
<dbReference type="KEGG" id="qsa:O6P43_014835"/>
<keyword evidence="2" id="KW-0472">Membrane</keyword>
<sequence>MILVVILTLTVLQQRVSATSRFRSRECSDPSFACRYKFTVKPLDMEEEYPDPPPDSYDYDFYRKHGDVPSPGVGH</sequence>
<keyword evidence="2" id="KW-0812">Transmembrane</keyword>
<reference evidence="2" key="1">
    <citation type="journal article" date="2023" name="Science">
        <title>Elucidation of the pathway for biosynthesis of saponin adjuvants from the soapbark tree.</title>
        <authorList>
            <person name="Reed J."/>
            <person name="Orme A."/>
            <person name="El-Demerdash A."/>
            <person name="Owen C."/>
            <person name="Martin L.B.B."/>
            <person name="Misra R.C."/>
            <person name="Kikuchi S."/>
            <person name="Rejzek M."/>
            <person name="Martin A.C."/>
            <person name="Harkess A."/>
            <person name="Leebens-Mack J."/>
            <person name="Louveau T."/>
            <person name="Stephenson M.J."/>
            <person name="Osbourn A."/>
        </authorList>
    </citation>
    <scope>NUCLEOTIDE SEQUENCE</scope>
    <source>
        <strain evidence="2">S10</strain>
    </source>
</reference>
<keyword evidence="1" id="KW-0732">Signal</keyword>
<organism evidence="2 3">
    <name type="scientific">Quillaja saponaria</name>
    <name type="common">Soap bark tree</name>
    <dbReference type="NCBI Taxonomy" id="32244"/>
    <lineage>
        <taxon>Eukaryota</taxon>
        <taxon>Viridiplantae</taxon>
        <taxon>Streptophyta</taxon>
        <taxon>Embryophyta</taxon>
        <taxon>Tracheophyta</taxon>
        <taxon>Spermatophyta</taxon>
        <taxon>Magnoliopsida</taxon>
        <taxon>eudicotyledons</taxon>
        <taxon>Gunneridae</taxon>
        <taxon>Pentapetalae</taxon>
        <taxon>rosids</taxon>
        <taxon>fabids</taxon>
        <taxon>Fabales</taxon>
        <taxon>Quillajaceae</taxon>
        <taxon>Quillaja</taxon>
    </lineage>
</organism>
<comment type="caution">
    <text evidence="2">The sequence shown here is derived from an EMBL/GenBank/DDBJ whole genome shotgun (WGS) entry which is preliminary data.</text>
</comment>
<gene>
    <name evidence="2" type="ORF">O6P43_014835</name>
</gene>
<dbReference type="Proteomes" id="UP001163823">
    <property type="component" value="Chromosome 6"/>
</dbReference>
<name>A0AAD7LVN2_QUISA</name>
<accession>A0AAD7LVN2</accession>
<keyword evidence="3" id="KW-1185">Reference proteome</keyword>
<dbReference type="EMBL" id="JARAOO010000006">
    <property type="protein sequence ID" value="KAJ7965135.1"/>
    <property type="molecule type" value="Genomic_DNA"/>
</dbReference>
<dbReference type="AlphaFoldDB" id="A0AAD7LVN2"/>
<evidence type="ECO:0000313" key="3">
    <source>
        <dbReference type="Proteomes" id="UP001163823"/>
    </source>
</evidence>